<reference evidence="1" key="1">
    <citation type="submission" date="2023-05" db="EMBL/GenBank/DDBJ databases">
        <authorList>
            <consortium name="ELIXIR-Norway"/>
        </authorList>
    </citation>
    <scope>NUCLEOTIDE SEQUENCE</scope>
</reference>
<protein>
    <submittedName>
        <fullName evidence="1">Uncharacterized protein</fullName>
    </submittedName>
</protein>
<evidence type="ECO:0000313" key="2">
    <source>
        <dbReference type="Proteomes" id="UP001162501"/>
    </source>
</evidence>
<evidence type="ECO:0000313" key="1">
    <source>
        <dbReference type="EMBL" id="CAM9707274.1"/>
    </source>
</evidence>
<gene>
    <name evidence="1" type="ORF">MRATA1EN22A_LOCUS6324</name>
</gene>
<dbReference type="Proteomes" id="UP001162501">
    <property type="component" value="Chromosome 15"/>
</dbReference>
<accession>A0AC59YHK8</accession>
<sequence length="241" mass="25230">MSVVQRLHHRGLPGRPRDHPPTQTTAARGMSPESPHYSQDLTLYGGCPPRVLTRRGQVCGVSGLLQRASGDPAEQAPGESPEPQPLGRGQAAPECPGRRQDQGALHPRTWDMVPHTPGCLGSRGSSLHSCLYLLHAVGVKALRRASGPKGPEPLDQVSEVPPGPGDRHGARTGSLGTGRMLRVSDSREGAPEEDPSPPREGSEWEAGASGGRGGAGNGLSQGGACTWGQVTERPKCPSEAR</sequence>
<proteinExistence type="predicted"/>
<organism evidence="1 2">
    <name type="scientific">Rangifer tarandus platyrhynchus</name>
    <name type="common">Svalbard reindeer</name>
    <dbReference type="NCBI Taxonomy" id="3082113"/>
    <lineage>
        <taxon>Eukaryota</taxon>
        <taxon>Metazoa</taxon>
        <taxon>Chordata</taxon>
        <taxon>Craniata</taxon>
        <taxon>Vertebrata</taxon>
        <taxon>Euteleostomi</taxon>
        <taxon>Mammalia</taxon>
        <taxon>Eutheria</taxon>
        <taxon>Laurasiatheria</taxon>
        <taxon>Artiodactyla</taxon>
        <taxon>Ruminantia</taxon>
        <taxon>Pecora</taxon>
        <taxon>Cervidae</taxon>
        <taxon>Odocoileinae</taxon>
        <taxon>Rangifer</taxon>
    </lineage>
</organism>
<dbReference type="EMBL" id="OX596099">
    <property type="protein sequence ID" value="CAM9707274.1"/>
    <property type="molecule type" value="Genomic_DNA"/>
</dbReference>
<name>A0AC59YHK8_RANTA</name>
<reference evidence="1" key="2">
    <citation type="submission" date="2025-03" db="EMBL/GenBank/DDBJ databases">
        <authorList>
            <consortium name="ELIXIR-Norway"/>
            <consortium name="Elixir Norway"/>
        </authorList>
    </citation>
    <scope>NUCLEOTIDE SEQUENCE</scope>
</reference>